<reference evidence="1" key="1">
    <citation type="journal article" date="2014" name="Int. J. Syst. Evol. Microbiol.">
        <title>Complete genome sequence of Corynebacterium casei LMG S-19264T (=DSM 44701T), isolated from a smear-ripened cheese.</title>
        <authorList>
            <consortium name="US DOE Joint Genome Institute (JGI-PGF)"/>
            <person name="Walter F."/>
            <person name="Albersmeier A."/>
            <person name="Kalinowski J."/>
            <person name="Ruckert C."/>
        </authorList>
    </citation>
    <scope>NUCLEOTIDE SEQUENCE</scope>
    <source>
        <strain evidence="1">KCTC 12368</strain>
    </source>
</reference>
<dbReference type="InterPro" id="IPR041662">
    <property type="entry name" value="SusD-like_2"/>
</dbReference>
<reference evidence="1" key="2">
    <citation type="submission" date="2020-09" db="EMBL/GenBank/DDBJ databases">
        <authorList>
            <person name="Sun Q."/>
            <person name="Kim S."/>
        </authorList>
    </citation>
    <scope>NUCLEOTIDE SEQUENCE</scope>
    <source>
        <strain evidence="1">KCTC 12368</strain>
    </source>
</reference>
<evidence type="ECO:0000313" key="2">
    <source>
        <dbReference type="Proteomes" id="UP000619457"/>
    </source>
</evidence>
<dbReference type="InterPro" id="IPR011990">
    <property type="entry name" value="TPR-like_helical_dom_sf"/>
</dbReference>
<accession>A0A918PPZ2</accession>
<proteinExistence type="predicted"/>
<dbReference type="Proteomes" id="UP000619457">
    <property type="component" value="Unassembled WGS sequence"/>
</dbReference>
<evidence type="ECO:0008006" key="3">
    <source>
        <dbReference type="Google" id="ProtNLM"/>
    </source>
</evidence>
<protein>
    <recommendedName>
        <fullName evidence="3">Starch-binding associating with outer membrane</fullName>
    </recommendedName>
</protein>
<dbReference type="EMBL" id="BMWX01000002">
    <property type="protein sequence ID" value="GGZ18664.1"/>
    <property type="molecule type" value="Genomic_DNA"/>
</dbReference>
<evidence type="ECO:0000313" key="1">
    <source>
        <dbReference type="EMBL" id="GGZ18664.1"/>
    </source>
</evidence>
<dbReference type="SUPFAM" id="SSF48452">
    <property type="entry name" value="TPR-like"/>
    <property type="match status" value="1"/>
</dbReference>
<name>A0A918PPZ2_9BACT</name>
<comment type="caution">
    <text evidence="1">The sequence shown here is derived from an EMBL/GenBank/DDBJ whole genome shotgun (WGS) entry which is preliminary data.</text>
</comment>
<sequence>MNVNPNLPTETHPQLLLTNIEWDAFRDYRGTSPLYALKMLVQTDGENAFQYYKWDRGSFGSFGTLSNVTKMIQEGDRIGDRSYVALGKFFRSYYFFEMALTFGDIPYSQALEGETDENYAPIYDSQQEVFEGILTELAEANEILKTENNIIAGDIIFGGDMLSWRKVINAFRLKVMLTLSNKSAEINLSEFSDIVANEPLMENQAESAQLVFLDQQGNRYPSFNSSGFSSGMYMDSTFIQRLQVREDPRLFIYCTQTKSAKEAGKAIDDFTAYEGGDPAAPYAEVNEKATQGNVSKVNDRYHRDPVNEPYMLIGYSEQQLILAEAAVRGWVPADAQALYESAVRASFEFYEMYAENYSSYMSQDAANTYLANPTNSFAAAMDEQSQLELIVMQKYLQSFFQLGWTSFYEYHRVGGYPSLRRPAGVEIPYRWIYPQSEYNYNAANVTTAITRQFGEGNDQINQETWWLK</sequence>
<dbReference type="AlphaFoldDB" id="A0A918PPZ2"/>
<organism evidence="1 2">
    <name type="scientific">Echinicola pacifica</name>
    <dbReference type="NCBI Taxonomy" id="346377"/>
    <lineage>
        <taxon>Bacteria</taxon>
        <taxon>Pseudomonadati</taxon>
        <taxon>Bacteroidota</taxon>
        <taxon>Cytophagia</taxon>
        <taxon>Cytophagales</taxon>
        <taxon>Cyclobacteriaceae</taxon>
        <taxon>Echinicola</taxon>
    </lineage>
</organism>
<gene>
    <name evidence="1" type="ORF">GCM10007049_08650</name>
</gene>
<dbReference type="Pfam" id="PF12771">
    <property type="entry name" value="SusD-like_2"/>
    <property type="match status" value="1"/>
</dbReference>
<keyword evidence="2" id="KW-1185">Reference proteome</keyword>
<dbReference type="Gene3D" id="1.25.40.390">
    <property type="match status" value="1"/>
</dbReference>